<evidence type="ECO:0000313" key="10">
    <source>
        <dbReference type="Proteomes" id="UP000050164"/>
    </source>
</evidence>
<protein>
    <submittedName>
        <fullName evidence="2">Uncharacterized protein</fullName>
    </submittedName>
</protein>
<evidence type="ECO:0000313" key="1">
    <source>
        <dbReference type="EMBL" id="CFE83966.1"/>
    </source>
</evidence>
<evidence type="ECO:0000313" key="8">
    <source>
        <dbReference type="Proteomes" id="UP000046680"/>
    </source>
</evidence>
<dbReference type="EMBL" id="CSAJ01001086">
    <property type="protein sequence ID" value="COX57397.1"/>
    <property type="molecule type" value="Genomic_DNA"/>
</dbReference>
<sequence length="71" mass="7781">MTLSRPSTTLSPNRSEPSWARIVFLSPMCTQRPISSCASSGVAWISTPLPRNTMPRVMMCGLASLNLNSRQ</sequence>
<dbReference type="EMBL" id="CGCX01001099">
    <property type="protein sequence ID" value="CFR88671.1"/>
    <property type="molecule type" value="Genomic_DNA"/>
</dbReference>
<dbReference type="Proteomes" id="UP000044938">
    <property type="component" value="Unassembled WGS sequence"/>
</dbReference>
<evidence type="ECO:0000313" key="6">
    <source>
        <dbReference type="Proteomes" id="UP000039021"/>
    </source>
</evidence>
<name>A0A654U2V0_MYCTX</name>
<proteinExistence type="predicted"/>
<dbReference type="Proteomes" id="UP000050164">
    <property type="component" value="Unassembled WGS sequence"/>
</dbReference>
<evidence type="ECO:0000313" key="5">
    <source>
        <dbReference type="EMBL" id="COX94901.1"/>
    </source>
</evidence>
<gene>
    <name evidence="2" type="ORF">ERS007657_02705</name>
    <name evidence="1" type="ORF">ERS007688_04474</name>
    <name evidence="4" type="ORF">ERS007720_04683</name>
    <name evidence="5" type="ORF">ERS007739_01922</name>
    <name evidence="3" type="ORF">ERS027659_02008</name>
</gene>
<organism evidence="2 8">
    <name type="scientific">Mycobacterium tuberculosis</name>
    <dbReference type="NCBI Taxonomy" id="1773"/>
    <lineage>
        <taxon>Bacteria</taxon>
        <taxon>Bacillati</taxon>
        <taxon>Actinomycetota</taxon>
        <taxon>Actinomycetes</taxon>
        <taxon>Mycobacteriales</taxon>
        <taxon>Mycobacteriaceae</taxon>
        <taxon>Mycobacterium</taxon>
        <taxon>Mycobacterium tuberculosis complex</taxon>
    </lineage>
</organism>
<reference evidence="5" key="2">
    <citation type="submission" date="2015-03" db="EMBL/GenBank/DDBJ databases">
        <authorList>
            <consortium name="Pathogen Informatics"/>
            <person name="Murphy D."/>
        </authorList>
    </citation>
    <scope>NUCLEOTIDE SEQUENCE</scope>
    <source>
        <strain evidence="5">N09902308</strain>
    </source>
</reference>
<dbReference type="Proteomes" id="UP000039021">
    <property type="component" value="Unassembled WGS sequence"/>
</dbReference>
<evidence type="ECO:0000313" key="3">
    <source>
        <dbReference type="EMBL" id="CKR68908.1"/>
    </source>
</evidence>
<dbReference type="AlphaFoldDB" id="A0A654U2V0"/>
<dbReference type="EMBL" id="CNFT01000428">
    <property type="protein sequence ID" value="CKR68908.1"/>
    <property type="molecule type" value="Genomic_DNA"/>
</dbReference>
<evidence type="ECO:0000313" key="9">
    <source>
        <dbReference type="Proteomes" id="UP000046947"/>
    </source>
</evidence>
<accession>A0A654U2V0</accession>
<dbReference type="EMBL" id="CSBK01000813">
    <property type="protein sequence ID" value="COX94901.1"/>
    <property type="molecule type" value="Genomic_DNA"/>
</dbReference>
<reference evidence="6 7" key="1">
    <citation type="submission" date="2015-03" db="EMBL/GenBank/DDBJ databases">
        <authorList>
            <consortium name="Pathogen Informatics"/>
        </authorList>
    </citation>
    <scope>NUCLEOTIDE SEQUENCE [LARGE SCALE GENOMIC DNA]</scope>
    <source>
        <strain evidence="3 10">Bir 185</strain>
        <strain evidence="2 8">C09601061</strain>
        <strain evidence="1 9">H09601792</strain>
        <strain evidence="4 7">M09401471</strain>
        <strain evidence="6">N09902308</strain>
    </source>
</reference>
<dbReference type="EMBL" id="CFOH01001367">
    <property type="protein sequence ID" value="CFE83966.1"/>
    <property type="molecule type" value="Genomic_DNA"/>
</dbReference>
<evidence type="ECO:0000313" key="2">
    <source>
        <dbReference type="EMBL" id="CFR88671.1"/>
    </source>
</evidence>
<dbReference type="Proteomes" id="UP000046680">
    <property type="component" value="Unassembled WGS sequence"/>
</dbReference>
<evidence type="ECO:0000313" key="4">
    <source>
        <dbReference type="EMBL" id="COX57397.1"/>
    </source>
</evidence>
<dbReference type="Proteomes" id="UP000046947">
    <property type="component" value="Unassembled WGS sequence"/>
</dbReference>
<evidence type="ECO:0000313" key="7">
    <source>
        <dbReference type="Proteomes" id="UP000044938"/>
    </source>
</evidence>